<dbReference type="EMBL" id="UZAF01004668">
    <property type="protein sequence ID" value="VDO14317.1"/>
    <property type="molecule type" value="Genomic_DNA"/>
</dbReference>
<dbReference type="AlphaFoldDB" id="A0A0N4VYI9"/>
<keyword evidence="1" id="KW-1133">Transmembrane helix</keyword>
<proteinExistence type="predicted"/>
<protein>
    <submittedName>
        <fullName evidence="4">Secreted protein</fullName>
    </submittedName>
</protein>
<organism evidence="4">
    <name type="scientific">Haemonchus placei</name>
    <name type="common">Barber's pole worm</name>
    <dbReference type="NCBI Taxonomy" id="6290"/>
    <lineage>
        <taxon>Eukaryota</taxon>
        <taxon>Metazoa</taxon>
        <taxon>Ecdysozoa</taxon>
        <taxon>Nematoda</taxon>
        <taxon>Chromadorea</taxon>
        <taxon>Rhabditida</taxon>
        <taxon>Rhabditina</taxon>
        <taxon>Rhabditomorpha</taxon>
        <taxon>Strongyloidea</taxon>
        <taxon>Trichostrongylidae</taxon>
        <taxon>Haemonchus</taxon>
    </lineage>
</organism>
<reference evidence="4" key="1">
    <citation type="submission" date="2017-02" db="UniProtKB">
        <authorList>
            <consortium name="WormBaseParasite"/>
        </authorList>
    </citation>
    <scope>IDENTIFICATION</scope>
</reference>
<sequence>MSRNSFGFSLAVIVVNSAAFFFFFFVPTSAPVYLIEIRVPLEQSLACLIVSTDLSPQHADQLLCGFLNEEQAS</sequence>
<dbReference type="WBParaSite" id="HPLM_0000236001-mRNA-1">
    <property type="protein sequence ID" value="HPLM_0000236001-mRNA-1"/>
    <property type="gene ID" value="HPLM_0000236001"/>
</dbReference>
<keyword evidence="1" id="KW-0472">Membrane</keyword>
<accession>A0A0N4VYI9</accession>
<evidence type="ECO:0000313" key="3">
    <source>
        <dbReference type="Proteomes" id="UP000268014"/>
    </source>
</evidence>
<evidence type="ECO:0000313" key="2">
    <source>
        <dbReference type="EMBL" id="VDO14317.1"/>
    </source>
</evidence>
<keyword evidence="1" id="KW-0812">Transmembrane</keyword>
<reference evidence="2 3" key="2">
    <citation type="submission" date="2018-11" db="EMBL/GenBank/DDBJ databases">
        <authorList>
            <consortium name="Pathogen Informatics"/>
        </authorList>
    </citation>
    <scope>NUCLEOTIDE SEQUENCE [LARGE SCALE GENOMIC DNA]</scope>
    <source>
        <strain evidence="2 3">MHpl1</strain>
    </source>
</reference>
<evidence type="ECO:0000313" key="4">
    <source>
        <dbReference type="WBParaSite" id="HPLM_0000236001-mRNA-1"/>
    </source>
</evidence>
<keyword evidence="3" id="KW-1185">Reference proteome</keyword>
<evidence type="ECO:0000256" key="1">
    <source>
        <dbReference type="SAM" id="Phobius"/>
    </source>
</evidence>
<feature type="transmembrane region" description="Helical" evidence="1">
    <location>
        <begin position="6"/>
        <end position="26"/>
    </location>
</feature>
<gene>
    <name evidence="2" type="ORF">HPLM_LOCUS2357</name>
</gene>
<name>A0A0N4VYI9_HAEPC</name>
<dbReference type="Proteomes" id="UP000268014">
    <property type="component" value="Unassembled WGS sequence"/>
</dbReference>